<comment type="caution">
    <text evidence="1">The sequence shown here is derived from an EMBL/GenBank/DDBJ whole genome shotgun (WGS) entry which is preliminary data.</text>
</comment>
<reference evidence="1 2" key="1">
    <citation type="submission" date="2018-01" db="EMBL/GenBank/DDBJ databases">
        <authorList>
            <person name="Paulsen S."/>
            <person name="Gram L.K."/>
        </authorList>
    </citation>
    <scope>NUCLEOTIDE SEQUENCE [LARGE SCALE GENOMIC DNA]</scope>
    <source>
        <strain evidence="1 2">S2676</strain>
    </source>
</reference>
<evidence type="ECO:0000313" key="1">
    <source>
        <dbReference type="EMBL" id="TMP23810.1"/>
    </source>
</evidence>
<dbReference type="Pfam" id="PF11185">
    <property type="entry name" value="DUF2971"/>
    <property type="match status" value="1"/>
</dbReference>
<dbReference type="Proteomes" id="UP000310249">
    <property type="component" value="Unassembled WGS sequence"/>
</dbReference>
<accession>A0A5S3WG61</accession>
<reference evidence="2" key="2">
    <citation type="submission" date="2019-06" db="EMBL/GenBank/DDBJ databases">
        <title>Co-occurence of chitin degradation, pigmentation and bioactivity in marine Pseudoalteromonas.</title>
        <authorList>
            <person name="Sonnenschein E.C."/>
            <person name="Bech P.K."/>
        </authorList>
    </citation>
    <scope>NUCLEOTIDE SEQUENCE [LARGE SCALE GENOMIC DNA]</scope>
    <source>
        <strain evidence="2">S2676</strain>
    </source>
</reference>
<dbReference type="InterPro" id="IPR021352">
    <property type="entry name" value="DUF2971"/>
</dbReference>
<sequence length="200" mass="22592">MDHRLSSAKTCIDAQVEVTFREVVRQLSETKDLFLDNSGKTLASCFSKLGMSPTMFGHYSGSGKGAVIAYNRKVIERGIADSDLFLHDVNYTADVFKLRLGEIPDYILGNKPKTLEQELLCRKFIDWRYEQEVRLFCVSRDRVNRIVTFPEDAISGICLGPSISQDFSQNVKELCQNKGIPLFKAVRNYGVYTYSALPVS</sequence>
<proteinExistence type="predicted"/>
<dbReference type="EMBL" id="PNCI01000085">
    <property type="protein sequence ID" value="TMP23810.1"/>
    <property type="molecule type" value="Genomic_DNA"/>
</dbReference>
<dbReference type="AlphaFoldDB" id="A0A5S3WG61"/>
<organism evidence="1 2">
    <name type="scientific">Pseudoalteromonas rubra</name>
    <dbReference type="NCBI Taxonomy" id="43658"/>
    <lineage>
        <taxon>Bacteria</taxon>
        <taxon>Pseudomonadati</taxon>
        <taxon>Pseudomonadota</taxon>
        <taxon>Gammaproteobacteria</taxon>
        <taxon>Alteromonadales</taxon>
        <taxon>Pseudoalteromonadaceae</taxon>
        <taxon>Pseudoalteromonas</taxon>
    </lineage>
</organism>
<protein>
    <recommendedName>
        <fullName evidence="3">DUF2971 domain-containing protein</fullName>
    </recommendedName>
</protein>
<gene>
    <name evidence="1" type="ORF">CWB99_23020</name>
</gene>
<name>A0A5S3WG61_9GAMM</name>
<evidence type="ECO:0008006" key="3">
    <source>
        <dbReference type="Google" id="ProtNLM"/>
    </source>
</evidence>
<evidence type="ECO:0000313" key="2">
    <source>
        <dbReference type="Proteomes" id="UP000310249"/>
    </source>
</evidence>